<sequence>MRRVLIIGDDSYIGIKIKAWLDIFSTEYKTGIVSSRDGRWKTEADFSQYETVVNLAGLAHINNITEEMRPKFYAINCDLPITLGKWAKEHGVKHFIHFSSMNVYGDFCDDLKSRDCEKPTSFYGDSKYQGDLGLRELEDKTFKVSYVRPPFVYGKGCKGNYNTVVKLALKVPFFPNYPNKKSMIYIDNLCEFIRMVIDTELDGVLTPQNKELVSTCDLIQAIAMAHGRVLHTPSIFNPIIWIAVKMTRKIRRGLGNDNYTQKLSDYFNYQYCVVSFRDSVEQTENDK</sequence>
<evidence type="ECO:0000313" key="3">
    <source>
        <dbReference type="Proteomes" id="UP001215078"/>
    </source>
</evidence>
<dbReference type="Gene3D" id="3.40.50.720">
    <property type="entry name" value="NAD(P)-binding Rossmann-like Domain"/>
    <property type="match status" value="1"/>
</dbReference>
<comment type="caution">
    <text evidence="2">The sequence shown here is derived from an EMBL/GenBank/DDBJ whole genome shotgun (WGS) entry which is preliminary data.</text>
</comment>
<dbReference type="EMBL" id="JAQQPO010000001">
    <property type="protein sequence ID" value="MDC7956754.1"/>
    <property type="molecule type" value="Genomic_DNA"/>
</dbReference>
<dbReference type="SUPFAM" id="SSF51735">
    <property type="entry name" value="NAD(P)-binding Rossmann-fold domains"/>
    <property type="match status" value="1"/>
</dbReference>
<evidence type="ECO:0000259" key="1">
    <source>
        <dbReference type="Pfam" id="PF01370"/>
    </source>
</evidence>
<dbReference type="InterPro" id="IPR001509">
    <property type="entry name" value="Epimerase_deHydtase"/>
</dbReference>
<dbReference type="Proteomes" id="UP001215078">
    <property type="component" value="Unassembled WGS sequence"/>
</dbReference>
<organism evidence="2 3">
    <name type="scientific">Bacteroides ovatus</name>
    <dbReference type="NCBI Taxonomy" id="28116"/>
    <lineage>
        <taxon>Bacteria</taxon>
        <taxon>Pseudomonadati</taxon>
        <taxon>Bacteroidota</taxon>
        <taxon>Bacteroidia</taxon>
        <taxon>Bacteroidales</taxon>
        <taxon>Bacteroidaceae</taxon>
        <taxon>Bacteroides</taxon>
    </lineage>
</organism>
<name>A0AAW6I820_BACOV</name>
<dbReference type="Pfam" id="PF01370">
    <property type="entry name" value="Epimerase"/>
    <property type="match status" value="1"/>
</dbReference>
<dbReference type="PANTHER" id="PTHR43245">
    <property type="entry name" value="BIFUNCTIONAL POLYMYXIN RESISTANCE PROTEIN ARNA"/>
    <property type="match status" value="1"/>
</dbReference>
<feature type="domain" description="NAD-dependent epimerase/dehydratase" evidence="1">
    <location>
        <begin position="46"/>
        <end position="197"/>
    </location>
</feature>
<gene>
    <name evidence="2" type="ORF">PQ628_00850</name>
</gene>
<proteinExistence type="predicted"/>
<evidence type="ECO:0000313" key="2">
    <source>
        <dbReference type="EMBL" id="MDC7956754.1"/>
    </source>
</evidence>
<dbReference type="InterPro" id="IPR036291">
    <property type="entry name" value="NAD(P)-bd_dom_sf"/>
</dbReference>
<dbReference type="PANTHER" id="PTHR43245:SF58">
    <property type="entry name" value="BLL5923 PROTEIN"/>
    <property type="match status" value="1"/>
</dbReference>
<reference evidence="2" key="1">
    <citation type="submission" date="2022-10" db="EMBL/GenBank/DDBJ databases">
        <title>Human gut microbiome strain richness.</title>
        <authorList>
            <person name="Chen-Liaw A."/>
        </authorList>
    </citation>
    <scope>NUCLEOTIDE SEQUENCE</scope>
    <source>
        <strain evidence="2">RTP21484st1_H8_RTP21484_190118</strain>
    </source>
</reference>
<dbReference type="InterPro" id="IPR050177">
    <property type="entry name" value="Lipid_A_modif_metabolic_enz"/>
</dbReference>
<protein>
    <submittedName>
        <fullName evidence="2">NAD-dependent epimerase/dehydratase family protein</fullName>
    </submittedName>
</protein>
<accession>A0AAW6I820</accession>
<dbReference type="AlphaFoldDB" id="A0AAW6I820"/>
<dbReference type="RefSeq" id="WP_117937209.1">
    <property type="nucleotide sequence ID" value="NZ_CAKJZI010000002.1"/>
</dbReference>